<evidence type="ECO:0000256" key="2">
    <source>
        <dbReference type="SAM" id="MobiDB-lite"/>
    </source>
</evidence>
<protein>
    <submittedName>
        <fullName evidence="5">Amidohydrolase family protein</fullName>
    </submittedName>
</protein>
<dbReference type="Gene3D" id="3.30.110.90">
    <property type="entry name" value="Amidohydrolase"/>
    <property type="match status" value="1"/>
</dbReference>
<dbReference type="PANTHER" id="PTHR36842">
    <property type="entry name" value="PROTEIN TOLB HOMOLOG"/>
    <property type="match status" value="1"/>
</dbReference>
<comment type="similarity">
    <text evidence="1">Belongs to the TolB family.</text>
</comment>
<feature type="chain" id="PRO_5044332625" evidence="3">
    <location>
        <begin position="23"/>
        <end position="1085"/>
    </location>
</feature>
<dbReference type="InterPro" id="IPR032466">
    <property type="entry name" value="Metal_Hydrolase"/>
</dbReference>
<dbReference type="Pfam" id="PF07676">
    <property type="entry name" value="PD40"/>
    <property type="match status" value="4"/>
</dbReference>
<proteinExistence type="inferred from homology"/>
<dbReference type="InterPro" id="IPR006680">
    <property type="entry name" value="Amidohydro-rel"/>
</dbReference>
<dbReference type="AlphaFoldDB" id="A0AB39KXQ8"/>
<dbReference type="Gene3D" id="2.120.10.30">
    <property type="entry name" value="TolB, C-terminal domain"/>
    <property type="match status" value="2"/>
</dbReference>
<dbReference type="GO" id="GO:0016810">
    <property type="term" value="F:hydrolase activity, acting on carbon-nitrogen (but not peptide) bonds"/>
    <property type="evidence" value="ECO:0007669"/>
    <property type="project" value="InterPro"/>
</dbReference>
<dbReference type="RefSeq" id="WP_369062460.1">
    <property type="nucleotide sequence ID" value="NZ_CP158375.1"/>
</dbReference>
<sequence>MKRLFLTTAVGIAAAFATTAIAQDAKPADKPKWDVSNPPGPGRDVKIDVTSGTWMAVDVSPDGKEIVFDLLGDLYVMPIAGGEAKALTTGVAWDMQPRYSPNGRWIAFTSDRGGGDNIWVMDRDGSNLKQVSKETFRLLNSPAWTPDSEFLVARKHFTSGRSLGAGEMWLYHRGGGDGVQLTERRTQQKDTGEPAFSPDGRYLYYSDETTPGGVFEYSKDPNSQLYVIQRLDRQSGETEPFVTGPGGSIRPTPSPDGKSLAFIRRDRFQSKLYVLDIESGRETVVYDHLDRDMQETWAIHGVYPGIAWTPDNKSLVFWAGGKINRVDVASKSAAVIPFHVATTRRVADAVRFPVEVAPDQFEVKMTRWASTSPDGKKAVFEALGHLWIKDVSGGAARRLTKQNDHFELYPSWSRDSRSIVYTTWNDKDFGSIRVVSATGGEGRKVTSKPGDYVEPVFSPDGQTIVYRATRDGFLISSVNARETGLYAIPTKGGEATQISKKGAAPQFGAKSDRVFFMTNDGDKRTLRSATVAGGDERSHLTSQWASEFSISPDEKWLAWTERFNVYVAPFVASSKTLQMAPKGSALPQAKVTRDAGEWLHWSGDSKRLQWSLGNELFSRDLKDSFAFVDGAPATLPKPPEAGIKLGFMQAYDKPTGRVALTGGRLITMKGDEVIEDGVVILNGNRIEAVGPRASVSVPGDAKVIDIAGKTVIPGLIDAHWHGSMGADEIIPQQSWENYASLGYGVTTLHDPSNDTTEIFAHSELGKAGRVVAPRIFGTGQILYGATTAGTAQIDSLDDALGHLRRLKAAGAWSVKSYNQPRREQRQQIIEAARQLGMMVTPEGGSLYHMNMNMIADGHTTIEHSVPVAKMYEDVDQLWSQSKTAYTPTLVVAFGGFAGDLYWTQATEVWKEPILNKYVPRRLIDSTTRRPTKVLEEEANHINVAREAKELNDLGVPVSIGAHGQREGLGSHWELWSFVQGGMSNHQALKTGTINPARALGMDKDLGSLEAGKLADLVVLDNNPLENIRNTTSIRYVIANGRVYDDNMDEVGTRMRKRMPFWFAETGGEVWSAGGLTNANTHTHED</sequence>
<feature type="region of interest" description="Disordered" evidence="2">
    <location>
        <begin position="236"/>
        <end position="256"/>
    </location>
</feature>
<accession>A0AB39KXQ8</accession>
<dbReference type="Pfam" id="PF01979">
    <property type="entry name" value="Amidohydro_1"/>
    <property type="match status" value="1"/>
</dbReference>
<dbReference type="PANTHER" id="PTHR36842:SF1">
    <property type="entry name" value="PROTEIN TOLB"/>
    <property type="match status" value="1"/>
</dbReference>
<name>A0AB39KXQ8_9CAUL</name>
<evidence type="ECO:0000313" key="5">
    <source>
        <dbReference type="EMBL" id="XDO98585.1"/>
    </source>
</evidence>
<evidence type="ECO:0000256" key="1">
    <source>
        <dbReference type="ARBA" id="ARBA00009820"/>
    </source>
</evidence>
<organism evidence="5">
    <name type="scientific">Caulobacter sp. 73W</name>
    <dbReference type="NCBI Taxonomy" id="3161137"/>
    <lineage>
        <taxon>Bacteria</taxon>
        <taxon>Pseudomonadati</taxon>
        <taxon>Pseudomonadota</taxon>
        <taxon>Alphaproteobacteria</taxon>
        <taxon>Caulobacterales</taxon>
        <taxon>Caulobacteraceae</taxon>
        <taxon>Caulobacter</taxon>
    </lineage>
</organism>
<keyword evidence="3" id="KW-0732">Signal</keyword>
<dbReference type="Gene3D" id="2.30.40.10">
    <property type="entry name" value="Urease, subunit C, domain 1"/>
    <property type="match status" value="1"/>
</dbReference>
<feature type="signal peptide" evidence="3">
    <location>
        <begin position="1"/>
        <end position="22"/>
    </location>
</feature>
<dbReference type="InterPro" id="IPR011659">
    <property type="entry name" value="WD40"/>
</dbReference>
<dbReference type="InterPro" id="IPR011042">
    <property type="entry name" value="6-blade_b-propeller_TolB-like"/>
</dbReference>
<dbReference type="Gene3D" id="1.20.58.520">
    <property type="entry name" value="Amidohydrolase"/>
    <property type="match status" value="1"/>
</dbReference>
<evidence type="ECO:0000259" key="4">
    <source>
        <dbReference type="Pfam" id="PF01979"/>
    </source>
</evidence>
<gene>
    <name evidence="5" type="ORF">ABOZ73_09255</name>
</gene>
<dbReference type="SUPFAM" id="SSF51338">
    <property type="entry name" value="Composite domain of metallo-dependent hydrolases"/>
    <property type="match status" value="1"/>
</dbReference>
<dbReference type="SUPFAM" id="SSF82171">
    <property type="entry name" value="DPP6 N-terminal domain-like"/>
    <property type="match status" value="2"/>
</dbReference>
<dbReference type="EMBL" id="CP158375">
    <property type="protein sequence ID" value="XDO98585.1"/>
    <property type="molecule type" value="Genomic_DNA"/>
</dbReference>
<evidence type="ECO:0000256" key="3">
    <source>
        <dbReference type="SAM" id="SignalP"/>
    </source>
</evidence>
<feature type="domain" description="Amidohydrolase-related" evidence="4">
    <location>
        <begin position="710"/>
        <end position="1042"/>
    </location>
</feature>
<dbReference type="InterPro" id="IPR011059">
    <property type="entry name" value="Metal-dep_hydrolase_composite"/>
</dbReference>
<reference evidence="5" key="1">
    <citation type="submission" date="2024-06" db="EMBL/GenBank/DDBJ databases">
        <title>Caulobacter inopinatus, sp. nov.</title>
        <authorList>
            <person name="Donachie S.P."/>
        </authorList>
    </citation>
    <scope>NUCLEOTIDE SEQUENCE</scope>
    <source>
        <strain evidence="5">73W</strain>
    </source>
</reference>
<dbReference type="SUPFAM" id="SSF51556">
    <property type="entry name" value="Metallo-dependent hydrolases"/>
    <property type="match status" value="1"/>
</dbReference>
<dbReference type="Gene3D" id="3.40.50.10910">
    <property type="entry name" value="Amidohydrolase"/>
    <property type="match status" value="1"/>
</dbReference>